<reference evidence="2 3" key="1">
    <citation type="submission" date="2010-10" db="EMBL/GenBank/DDBJ databases">
        <authorList>
            <person name="Durkin A.S."/>
            <person name="Madupu R."/>
            <person name="Torralba M."/>
            <person name="Gillis M."/>
            <person name="Methe B."/>
            <person name="Sutton G."/>
            <person name="Nelson K.E."/>
        </authorList>
    </citation>
    <scope>NUCLEOTIDE SEQUENCE [LARGE SCALE GENOMIC DNA]</scope>
    <source>
        <strain evidence="2 3">ACS-139-V-Col8</strain>
    </source>
</reference>
<evidence type="ECO:0000313" key="2">
    <source>
        <dbReference type="EMBL" id="EFR31094.1"/>
    </source>
</evidence>
<organism evidence="2 3">
    <name type="scientific">Eremococcus coleocola ACS-139-V-Col8</name>
    <dbReference type="NCBI Taxonomy" id="908337"/>
    <lineage>
        <taxon>Bacteria</taxon>
        <taxon>Bacillati</taxon>
        <taxon>Bacillota</taxon>
        <taxon>Bacilli</taxon>
        <taxon>Lactobacillales</taxon>
        <taxon>Aerococcaceae</taxon>
        <taxon>Eremococcus</taxon>
    </lineage>
</organism>
<evidence type="ECO:0000313" key="3">
    <source>
        <dbReference type="Proteomes" id="UP000005990"/>
    </source>
</evidence>
<comment type="caution">
    <text evidence="2">The sequence shown here is derived from an EMBL/GenBank/DDBJ whole genome shotgun (WGS) entry which is preliminary data.</text>
</comment>
<evidence type="ECO:0008006" key="4">
    <source>
        <dbReference type="Google" id="ProtNLM"/>
    </source>
</evidence>
<name>E4KPT8_9LACT</name>
<dbReference type="EMBL" id="AENN01000015">
    <property type="protein sequence ID" value="EFR31094.1"/>
    <property type="molecule type" value="Genomic_DNA"/>
</dbReference>
<evidence type="ECO:0000256" key="1">
    <source>
        <dbReference type="SAM" id="MobiDB-lite"/>
    </source>
</evidence>
<feature type="compositionally biased region" description="Basic and acidic residues" evidence="1">
    <location>
        <begin position="188"/>
        <end position="198"/>
    </location>
</feature>
<dbReference type="AlphaFoldDB" id="E4KPT8"/>
<dbReference type="Proteomes" id="UP000005990">
    <property type="component" value="Unassembled WGS sequence"/>
</dbReference>
<sequence length="354" mass="40366">MTEKLVLLLVLRTKLTHLDLYLQHILDHFDLATYVVSDSSGDQDQAAAIQGFFKEKGLPGHYHQDAWVSWTHNQNQALAYAQGLGDYLIRLDGQRWLVGQADLGELTADFYKVLVTDQDGPEYLEPLIFKNDGRFQWQGIVLQTTDANKGISWKKLAGDLKLYKQVEIPKELAQRQDWEDLNLSSRPSETRNHQHSASESDGVLANLLAFDQSPDQIQHIYYAAHTLKEEGYWVLAYYLLKPIIGLPRPSQLADGDQPVFDYLLDFDVADLAYRAGNDQVGFDALSRVLARNLPDSIRYQALVLLENYQALLKQLPGYLIKTYLSDLDELIRKDQVDERLVQVTQLLLAAYQKS</sequence>
<feature type="region of interest" description="Disordered" evidence="1">
    <location>
        <begin position="179"/>
        <end position="198"/>
    </location>
</feature>
<dbReference type="STRING" id="908337.HMPREF9257_1577"/>
<protein>
    <recommendedName>
        <fullName evidence="4">Glycosyltransferase 2-like domain-containing protein</fullName>
    </recommendedName>
</protein>
<gene>
    <name evidence="2" type="ORF">HMPREF9257_1577</name>
</gene>
<keyword evidence="3" id="KW-1185">Reference proteome</keyword>
<accession>E4KPT8</accession>
<dbReference type="RefSeq" id="WP_006418297.1">
    <property type="nucleotide sequence ID" value="NZ_AENN01000015.1"/>
</dbReference>
<proteinExistence type="predicted"/>
<dbReference type="OrthoDB" id="9815923at2"/>